<evidence type="ECO:0000313" key="1">
    <source>
        <dbReference type="EMBL" id="KAF9649098.1"/>
    </source>
</evidence>
<proteinExistence type="predicted"/>
<name>A0ACB6ZI13_THEGA</name>
<keyword evidence="2" id="KW-1185">Reference proteome</keyword>
<sequence length="297" mass="32915">MGVSFRKCMVVWDWKTGQVLFKPEASRFGAVEFIDDYRLLVLLKSSPHAPPSIMVMDTGKDAGGGGGVPVQMLFHLSPYFHNFRYPCLLFERGAHKPPPAEDLAPFHHDPTQRIVALVMPQSFGYPLFRVGAFLKLLEGREGGEIEWDEWKTHVVIPSVNRGDQSDLIDIWVSGCRLLTITSANHSPDVQMGVYDFSMQGRAKYQSGQGSVNLGGVRYLIPIEAKVRLPLETGGSLSAYGGNDSVVFFHMPGASTEDDSVGKSVLQIWTFWCSHKFCVSDRVCTHIATNGMRTAFVS</sequence>
<reference evidence="1" key="2">
    <citation type="journal article" date="2020" name="Nat. Commun.">
        <title>Large-scale genome sequencing of mycorrhizal fungi provides insights into the early evolution of symbiotic traits.</title>
        <authorList>
            <person name="Miyauchi S."/>
            <person name="Kiss E."/>
            <person name="Kuo A."/>
            <person name="Drula E."/>
            <person name="Kohler A."/>
            <person name="Sanchez-Garcia M."/>
            <person name="Morin E."/>
            <person name="Andreopoulos B."/>
            <person name="Barry K.W."/>
            <person name="Bonito G."/>
            <person name="Buee M."/>
            <person name="Carver A."/>
            <person name="Chen C."/>
            <person name="Cichocki N."/>
            <person name="Clum A."/>
            <person name="Culley D."/>
            <person name="Crous P.W."/>
            <person name="Fauchery L."/>
            <person name="Girlanda M."/>
            <person name="Hayes R.D."/>
            <person name="Keri Z."/>
            <person name="LaButti K."/>
            <person name="Lipzen A."/>
            <person name="Lombard V."/>
            <person name="Magnuson J."/>
            <person name="Maillard F."/>
            <person name="Murat C."/>
            <person name="Nolan M."/>
            <person name="Ohm R.A."/>
            <person name="Pangilinan J."/>
            <person name="Pereira M.F."/>
            <person name="Perotto S."/>
            <person name="Peter M."/>
            <person name="Pfister S."/>
            <person name="Riley R."/>
            <person name="Sitrit Y."/>
            <person name="Stielow J.B."/>
            <person name="Szollosi G."/>
            <person name="Zifcakova L."/>
            <person name="Stursova M."/>
            <person name="Spatafora J.W."/>
            <person name="Tedersoo L."/>
            <person name="Vaario L.M."/>
            <person name="Yamada A."/>
            <person name="Yan M."/>
            <person name="Wang P."/>
            <person name="Xu J."/>
            <person name="Bruns T."/>
            <person name="Baldrian P."/>
            <person name="Vilgalys R."/>
            <person name="Dunand C."/>
            <person name="Henrissat B."/>
            <person name="Grigoriev I.V."/>
            <person name="Hibbett D."/>
            <person name="Nagy L.G."/>
            <person name="Martin F.M."/>
        </authorList>
    </citation>
    <scope>NUCLEOTIDE SEQUENCE</scope>
    <source>
        <strain evidence="1">P2</strain>
    </source>
</reference>
<evidence type="ECO:0000313" key="2">
    <source>
        <dbReference type="Proteomes" id="UP000886501"/>
    </source>
</evidence>
<gene>
    <name evidence="1" type="ORF">BDM02DRAFT_1994345</name>
</gene>
<reference evidence="1" key="1">
    <citation type="submission" date="2019-10" db="EMBL/GenBank/DDBJ databases">
        <authorList>
            <consortium name="DOE Joint Genome Institute"/>
            <person name="Kuo A."/>
            <person name="Miyauchi S."/>
            <person name="Kiss E."/>
            <person name="Drula E."/>
            <person name="Kohler A."/>
            <person name="Sanchez-Garcia M."/>
            <person name="Andreopoulos B."/>
            <person name="Barry K.W."/>
            <person name="Bonito G."/>
            <person name="Buee M."/>
            <person name="Carver A."/>
            <person name="Chen C."/>
            <person name="Cichocki N."/>
            <person name="Clum A."/>
            <person name="Culley D."/>
            <person name="Crous P.W."/>
            <person name="Fauchery L."/>
            <person name="Girlanda M."/>
            <person name="Hayes R."/>
            <person name="Keri Z."/>
            <person name="Labutti K."/>
            <person name="Lipzen A."/>
            <person name="Lombard V."/>
            <person name="Magnuson J."/>
            <person name="Maillard F."/>
            <person name="Morin E."/>
            <person name="Murat C."/>
            <person name="Nolan M."/>
            <person name="Ohm R."/>
            <person name="Pangilinan J."/>
            <person name="Pereira M."/>
            <person name="Perotto S."/>
            <person name="Peter M."/>
            <person name="Riley R."/>
            <person name="Sitrit Y."/>
            <person name="Stielow B."/>
            <person name="Szollosi G."/>
            <person name="Zifcakova L."/>
            <person name="Stursova M."/>
            <person name="Spatafora J.W."/>
            <person name="Tedersoo L."/>
            <person name="Vaario L.-M."/>
            <person name="Yamada A."/>
            <person name="Yan M."/>
            <person name="Wang P."/>
            <person name="Xu J."/>
            <person name="Bruns T."/>
            <person name="Baldrian P."/>
            <person name="Vilgalys R."/>
            <person name="Henrissat B."/>
            <person name="Grigoriev I.V."/>
            <person name="Hibbett D."/>
            <person name="Nagy L.G."/>
            <person name="Martin F.M."/>
        </authorList>
    </citation>
    <scope>NUCLEOTIDE SEQUENCE</scope>
    <source>
        <strain evidence="1">P2</strain>
    </source>
</reference>
<dbReference type="EMBL" id="MU118003">
    <property type="protein sequence ID" value="KAF9649098.1"/>
    <property type="molecule type" value="Genomic_DNA"/>
</dbReference>
<comment type="caution">
    <text evidence="1">The sequence shown here is derived from an EMBL/GenBank/DDBJ whole genome shotgun (WGS) entry which is preliminary data.</text>
</comment>
<dbReference type="Proteomes" id="UP000886501">
    <property type="component" value="Unassembled WGS sequence"/>
</dbReference>
<accession>A0ACB6ZI13</accession>
<protein>
    <submittedName>
        <fullName evidence="1">Uncharacterized protein</fullName>
    </submittedName>
</protein>
<organism evidence="1 2">
    <name type="scientific">Thelephora ganbajun</name>
    <name type="common">Ganba fungus</name>
    <dbReference type="NCBI Taxonomy" id="370292"/>
    <lineage>
        <taxon>Eukaryota</taxon>
        <taxon>Fungi</taxon>
        <taxon>Dikarya</taxon>
        <taxon>Basidiomycota</taxon>
        <taxon>Agaricomycotina</taxon>
        <taxon>Agaricomycetes</taxon>
        <taxon>Thelephorales</taxon>
        <taxon>Thelephoraceae</taxon>
        <taxon>Thelephora</taxon>
    </lineage>
</organism>